<evidence type="ECO:0000259" key="5">
    <source>
        <dbReference type="PROSITE" id="PS50016"/>
    </source>
</evidence>
<dbReference type="OrthoDB" id="6403665at2759"/>
<dbReference type="Gene3D" id="3.30.40.10">
    <property type="entry name" value="Zinc/RING finger domain, C3HC4 (zinc finger)"/>
    <property type="match status" value="1"/>
</dbReference>
<dbReference type="InterPro" id="IPR013083">
    <property type="entry name" value="Znf_RING/FYVE/PHD"/>
</dbReference>
<reference evidence="6" key="1">
    <citation type="submission" date="2021-11" db="EMBL/GenBank/DDBJ databases">
        <authorList>
            <person name="Schell T."/>
        </authorList>
    </citation>
    <scope>NUCLEOTIDE SEQUENCE</scope>
    <source>
        <strain evidence="6">M5</strain>
    </source>
</reference>
<protein>
    <recommendedName>
        <fullName evidence="5">PHD-type domain-containing protein</fullName>
    </recommendedName>
</protein>
<keyword evidence="7" id="KW-1185">Reference proteome</keyword>
<accession>A0A8J2RTR7</accession>
<organism evidence="6 7">
    <name type="scientific">Daphnia galeata</name>
    <dbReference type="NCBI Taxonomy" id="27404"/>
    <lineage>
        <taxon>Eukaryota</taxon>
        <taxon>Metazoa</taxon>
        <taxon>Ecdysozoa</taxon>
        <taxon>Arthropoda</taxon>
        <taxon>Crustacea</taxon>
        <taxon>Branchiopoda</taxon>
        <taxon>Diplostraca</taxon>
        <taxon>Cladocera</taxon>
        <taxon>Anomopoda</taxon>
        <taxon>Daphniidae</taxon>
        <taxon>Daphnia</taxon>
    </lineage>
</organism>
<dbReference type="GO" id="GO:0008270">
    <property type="term" value="F:zinc ion binding"/>
    <property type="evidence" value="ECO:0007669"/>
    <property type="project" value="UniProtKB-KW"/>
</dbReference>
<dbReference type="EMBL" id="CAKKLH010000096">
    <property type="protein sequence ID" value="CAH0102866.1"/>
    <property type="molecule type" value="Genomic_DNA"/>
</dbReference>
<proteinExistence type="predicted"/>
<dbReference type="Proteomes" id="UP000789390">
    <property type="component" value="Unassembled WGS sequence"/>
</dbReference>
<sequence length="807" mass="89227">MYDIQEQVDQGPDAFSEALNSVPMRTIGELGQHTLVFLTARKYFENERLDVGIFEDLWQSLIQNEHNPGRFGGTNRPGYPAPMKLVAKFASASSARAPLKMMHERTQDQPEDVLTLNMLAAIITCHCLPGDTIIIAMQDPTQFCVGHRDLQSFLRELTSIGIPESALFFYYHGLAIENGTIQKNEVVVSARDLRGAILKRLPRYGMRPGHINSIATLSAVLFTMEQGRIHDLNTPIPVNPQTSSQRSETVSDCEFEISFLKEKADETRIMTTQPARCKLCVSGKTSSSLFMEQIVKFTNAWAAALTAVEKRSRDREGNQTLVFLTARKSGKDDRLDVGAFDDLWQSLIQNEHNPGRFGGTNRPGYPLPMKLMAKCASASSARAPLKMMNERTKDQPDDILCLTLLKDIIPASYHQGDIVLIAMNNPTDFCVCHRDVESFISEMMTKGIPESALFFYYDSLAIEKGTVQKNEVVVSARDLRGAILEKLPRYGVGPGRINSIPVTLSAVLYAMEQGRICDLNTPVPVNRQTSSQCSSKTTVQHRNAVDVATTLCSSSECGQPLGTSGFAISCVQCLCWYHGDCVAITKAMARSMVTQNLVWICRRCRIKQLIDSNDLQEAVDIAVQHNDSSHFDEMCRKGQLLGDWQMLSMYCNTFASLGKLYLTHALFATAKCNNRLAFETLLVESHQLTTAEVKCLVQHFANDQQIHDELIQLLANIPGVDDECPGPSLHTPVGSVSDVEANGNGERCTSLVVSRSVRNLSSDNISSSSSASIQMPTVPSCEPSLRESLLAFFVTELAASRGEQVQQ</sequence>
<name>A0A8J2RTR7_9CRUS</name>
<evidence type="ECO:0000313" key="6">
    <source>
        <dbReference type="EMBL" id="CAH0102866.1"/>
    </source>
</evidence>
<dbReference type="AlphaFoldDB" id="A0A8J2RTR7"/>
<evidence type="ECO:0000256" key="2">
    <source>
        <dbReference type="ARBA" id="ARBA00022771"/>
    </source>
</evidence>
<evidence type="ECO:0000256" key="3">
    <source>
        <dbReference type="ARBA" id="ARBA00022833"/>
    </source>
</evidence>
<feature type="domain" description="PHD-type" evidence="5">
    <location>
        <begin position="549"/>
        <end position="607"/>
    </location>
</feature>
<dbReference type="PANTHER" id="PTHR48456:SF1">
    <property type="match status" value="1"/>
</dbReference>
<dbReference type="SUPFAM" id="SSF57903">
    <property type="entry name" value="FYVE/PHD zinc finger"/>
    <property type="match status" value="1"/>
</dbReference>
<evidence type="ECO:0000256" key="1">
    <source>
        <dbReference type="ARBA" id="ARBA00022723"/>
    </source>
</evidence>
<gene>
    <name evidence="6" type="ORF">DGAL_LOCUS5390</name>
</gene>
<comment type="caution">
    <text evidence="6">The sequence shown here is derived from an EMBL/GenBank/DDBJ whole genome shotgun (WGS) entry which is preliminary data.</text>
</comment>
<dbReference type="PANTHER" id="PTHR48456">
    <property type="match status" value="1"/>
</dbReference>
<evidence type="ECO:0000256" key="4">
    <source>
        <dbReference type="PROSITE-ProRule" id="PRU00146"/>
    </source>
</evidence>
<dbReference type="InterPro" id="IPR019787">
    <property type="entry name" value="Znf_PHD-finger"/>
</dbReference>
<keyword evidence="2 4" id="KW-0863">Zinc-finger</keyword>
<evidence type="ECO:0000313" key="7">
    <source>
        <dbReference type="Proteomes" id="UP000789390"/>
    </source>
</evidence>
<dbReference type="PROSITE" id="PS50016">
    <property type="entry name" value="ZF_PHD_2"/>
    <property type="match status" value="1"/>
</dbReference>
<dbReference type="InterPro" id="IPR011011">
    <property type="entry name" value="Znf_FYVE_PHD"/>
</dbReference>
<keyword evidence="1" id="KW-0479">Metal-binding</keyword>
<keyword evidence="3" id="KW-0862">Zinc</keyword>